<organism evidence="3 4">
    <name type="scientific">Aeropyrum pernix (strain ATCC 700893 / DSM 11879 / JCM 9820 / NBRC 100138 / K1)</name>
    <dbReference type="NCBI Taxonomy" id="272557"/>
    <lineage>
        <taxon>Archaea</taxon>
        <taxon>Thermoproteota</taxon>
        <taxon>Thermoprotei</taxon>
        <taxon>Desulfurococcales</taxon>
        <taxon>Desulfurococcaceae</taxon>
        <taxon>Aeropyrum</taxon>
    </lineage>
</organism>
<evidence type="ECO:0000313" key="4">
    <source>
        <dbReference type="Proteomes" id="UP000002518"/>
    </source>
</evidence>
<accession>Q9YAY5</accession>
<dbReference type="RefSeq" id="WP_010866608.1">
    <property type="nucleotide sequence ID" value="NC_000854.2"/>
</dbReference>
<dbReference type="InterPro" id="IPR019195">
    <property type="entry name" value="ABC_ATPase_put"/>
</dbReference>
<evidence type="ECO:0000313" key="3">
    <source>
        <dbReference type="EMBL" id="BAA80813.1"/>
    </source>
</evidence>
<dbReference type="InterPro" id="IPR046833">
    <property type="entry name" value="ABC_N"/>
</dbReference>
<name>Q9YAY5_AERPE</name>
<dbReference type="InterPro" id="IPR046834">
    <property type="entry name" value="ABC_ATPase_C"/>
</dbReference>
<evidence type="ECO:0000259" key="1">
    <source>
        <dbReference type="Pfam" id="PF09818"/>
    </source>
</evidence>
<keyword evidence="4" id="KW-1185">Reference proteome</keyword>
<protein>
    <submittedName>
        <fullName evidence="3">Uncharacterized protein</fullName>
    </submittedName>
</protein>
<feature type="domain" description="ATPase of the ABC class N-terminal" evidence="2">
    <location>
        <begin position="6"/>
        <end position="163"/>
    </location>
</feature>
<dbReference type="GeneID" id="1446256"/>
<dbReference type="PANTHER" id="PTHR38149:SF1">
    <property type="entry name" value="ATPASE"/>
    <property type="match status" value="1"/>
</dbReference>
<evidence type="ECO:0000259" key="2">
    <source>
        <dbReference type="Pfam" id="PF20446"/>
    </source>
</evidence>
<dbReference type="PIR" id="H72565">
    <property type="entry name" value="H72565"/>
</dbReference>
<dbReference type="eggNOG" id="arCOG01746">
    <property type="taxonomic scope" value="Archaea"/>
</dbReference>
<dbReference type="EnsemblBacteria" id="BAA80813">
    <property type="protein sequence ID" value="BAA80813"/>
    <property type="gene ID" value="APE_1810"/>
</dbReference>
<dbReference type="EMBL" id="BA000002">
    <property type="protein sequence ID" value="BAA80813.1"/>
    <property type="molecule type" value="Genomic_DNA"/>
</dbReference>
<dbReference type="KEGG" id="ape:APE_1810"/>
<feature type="domain" description="ATPase of the ABC class C-terminal" evidence="1">
    <location>
        <begin position="170"/>
        <end position="433"/>
    </location>
</feature>
<gene>
    <name evidence="3" type="ordered locus">APE_1810</name>
</gene>
<reference evidence="3 4" key="1">
    <citation type="journal article" date="1999" name="DNA Res.">
        <title>Complete genome sequence of an aerobic hyper-thermophilic crenarchaeon, Aeropyrum pernix K1.</title>
        <authorList>
            <person name="Kawarabayasi Y."/>
            <person name="Hino Y."/>
            <person name="Horikawa H."/>
            <person name="Yamazaki S."/>
            <person name="Haikawa Y."/>
            <person name="Jin-no K."/>
            <person name="Takahashi M."/>
            <person name="Sekine M."/>
            <person name="Baba S."/>
            <person name="Ankai A."/>
            <person name="Kosugi H."/>
            <person name="Hosoyama A."/>
            <person name="Fukui S."/>
            <person name="Nagai Y."/>
            <person name="Nishijima K."/>
            <person name="Nakazawa H."/>
            <person name="Takamiya M."/>
            <person name="Masuda S."/>
            <person name="Funahashi T."/>
            <person name="Tanaka T."/>
            <person name="Kudoh Y."/>
            <person name="Yamazaki J."/>
            <person name="Kushida N."/>
            <person name="Oguchi A."/>
            <person name="Aoki K."/>
            <person name="Kubota K."/>
            <person name="Nakamura Y."/>
            <person name="Nomura N."/>
            <person name="Sako Y."/>
            <person name="Kikuchi H."/>
        </authorList>
    </citation>
    <scope>NUCLEOTIDE SEQUENCE [LARGE SCALE GENOMIC DNA]</scope>
    <source>
        <strain evidence="4">ATCC 700893 / DSM 11879 / JCM 9820 / NBRC 100138 / K1</strain>
    </source>
</reference>
<dbReference type="Proteomes" id="UP000002518">
    <property type="component" value="Chromosome"/>
</dbReference>
<dbReference type="PANTHER" id="PTHR38149">
    <property type="entry name" value="ATPASE"/>
    <property type="match status" value="1"/>
</dbReference>
<dbReference type="Pfam" id="PF09818">
    <property type="entry name" value="ABC_ATPase"/>
    <property type="match status" value="1"/>
</dbReference>
<dbReference type="Pfam" id="PF20446">
    <property type="entry name" value="ABC_N"/>
    <property type="match status" value="1"/>
</dbReference>
<dbReference type="AlphaFoldDB" id="Q9YAY5"/>
<sequence>MARRISIESVLRRIDGRGYKAYKDLTGASEDLGRLEIRVTRVQGDPFAPPSVVEVYVRGVSPPAGAHPVPYADYVHRLLSRVLPRYSMRGVGEGGSGKLSVPTPSPIIIPRSAVEAQPRGDGVWSLLLRVWVGLPSRGRRVLGRAARELLLERLPKAVLTVLEGLKGGGVEQHITVWKDQEHIRSRLEDMGLYAFVGDGSILPRKCGGCWEPLEDAVPFESPPSMRVEIELPSGKVVSGMGLPRGVTTITGPAFHGKTTLAEAIAQGVWNHIPGDGRELVVSDHMLAYVESENGRWVSCVDASPFIEALPGGADTRCFTTPDASGATSIAASIQEYVEAGASGVLFDEDQTATNIIHRDVWAEEITGKRTVNPLSDMAPSMKKAGLSMIAVASGAMPLLESSDRIVVMDEFRARDATEKRMEASRVLREMGYRRAAKEYTRPSGRVVAEARVLEKPKVKGFVAEARNLKDRIDLRPLKQVEEEQQLSTALRAASVIASRKNASIAGLAREISSRLWRWDYSIITSRPGPELSYVRPLEIAFMVNRIPGLRACYGRYCL</sequence>
<proteinExistence type="predicted"/>